<dbReference type="Pfam" id="PF00468">
    <property type="entry name" value="Ribosomal_L34"/>
    <property type="match status" value="1"/>
</dbReference>
<comment type="similarity">
    <text evidence="1 5">Belongs to the bacterial ribosomal protein bL34 family.</text>
</comment>
<evidence type="ECO:0000256" key="2">
    <source>
        <dbReference type="ARBA" id="ARBA00022980"/>
    </source>
</evidence>
<dbReference type="PANTHER" id="PTHR14503">
    <property type="entry name" value="MITOCHONDRIAL RIBOSOMAL PROTEIN 34 FAMILY MEMBER"/>
    <property type="match status" value="1"/>
</dbReference>
<protein>
    <recommendedName>
        <fullName evidence="4 5">Large ribosomal subunit protein bL34</fullName>
    </recommendedName>
</protein>
<dbReference type="PANTHER" id="PTHR14503:SF4">
    <property type="entry name" value="LARGE RIBOSOMAL SUBUNIT PROTEIN BL34M"/>
    <property type="match status" value="1"/>
</dbReference>
<accession>A0ABX0Z045</accession>
<reference evidence="6 7" key="1">
    <citation type="submission" date="2020-03" db="EMBL/GenBank/DDBJ databases">
        <title>WGS of actinomycetes isolated from Thailand.</title>
        <authorList>
            <person name="Thawai C."/>
        </authorList>
    </citation>
    <scope>NUCLEOTIDE SEQUENCE [LARGE SCALE GENOMIC DNA]</scope>
    <source>
        <strain evidence="6 7">HSS6-12</strain>
    </source>
</reference>
<evidence type="ECO:0000313" key="6">
    <source>
        <dbReference type="EMBL" id="NJP30573.1"/>
    </source>
</evidence>
<keyword evidence="2 5" id="KW-0689">Ribosomal protein</keyword>
<keyword evidence="3 5" id="KW-0687">Ribonucleoprotein</keyword>
<organism evidence="6 7">
    <name type="scientific">Micromonospora thermarum</name>
    <dbReference type="NCBI Taxonomy" id="2720024"/>
    <lineage>
        <taxon>Bacteria</taxon>
        <taxon>Bacillati</taxon>
        <taxon>Actinomycetota</taxon>
        <taxon>Actinomycetes</taxon>
        <taxon>Micromonosporales</taxon>
        <taxon>Micromonosporaceae</taxon>
        <taxon>Micromonospora</taxon>
    </lineage>
</organism>
<evidence type="ECO:0000313" key="7">
    <source>
        <dbReference type="Proteomes" id="UP000783871"/>
    </source>
</evidence>
<gene>
    <name evidence="5 6" type="primary">rpmH</name>
    <name evidence="6" type="ORF">HCJ94_00815</name>
</gene>
<keyword evidence="7" id="KW-1185">Reference proteome</keyword>
<evidence type="ECO:0000256" key="1">
    <source>
        <dbReference type="ARBA" id="ARBA00010111"/>
    </source>
</evidence>
<dbReference type="HAMAP" id="MF_00391">
    <property type="entry name" value="Ribosomal_bL34"/>
    <property type="match status" value="1"/>
</dbReference>
<comment type="caution">
    <text evidence="6">The sequence shown here is derived from an EMBL/GenBank/DDBJ whole genome shotgun (WGS) entry which is preliminary data.</text>
</comment>
<evidence type="ECO:0000256" key="3">
    <source>
        <dbReference type="ARBA" id="ARBA00023274"/>
    </source>
</evidence>
<evidence type="ECO:0000256" key="4">
    <source>
        <dbReference type="ARBA" id="ARBA00035177"/>
    </source>
</evidence>
<proteinExistence type="inferred from homology"/>
<dbReference type="RefSeq" id="WP_155329601.1">
    <property type="nucleotide sequence ID" value="NZ_JAATEO010000001.1"/>
</dbReference>
<dbReference type="InterPro" id="IPR000271">
    <property type="entry name" value="Ribosomal_bL34"/>
</dbReference>
<dbReference type="GO" id="GO:0005840">
    <property type="term" value="C:ribosome"/>
    <property type="evidence" value="ECO:0007669"/>
    <property type="project" value="UniProtKB-KW"/>
</dbReference>
<dbReference type="Gene3D" id="1.10.287.3980">
    <property type="match status" value="1"/>
</dbReference>
<dbReference type="Proteomes" id="UP000783871">
    <property type="component" value="Unassembled WGS sequence"/>
</dbReference>
<sequence length="45" mass="5296">MSKRTYQPNNRRRAKTHGFRLRMRTRAGRAILSTRRAKGRARLAA</sequence>
<dbReference type="PROSITE" id="PS00784">
    <property type="entry name" value="RIBOSOMAL_L34"/>
    <property type="match status" value="1"/>
</dbReference>
<evidence type="ECO:0000256" key="5">
    <source>
        <dbReference type="HAMAP-Rule" id="MF_00391"/>
    </source>
</evidence>
<dbReference type="InterPro" id="IPR020939">
    <property type="entry name" value="Ribosomal_bL34_CS"/>
</dbReference>
<name>A0ABX0Z045_9ACTN</name>
<dbReference type="NCBIfam" id="TIGR01030">
    <property type="entry name" value="rpmH_bact"/>
    <property type="match status" value="1"/>
</dbReference>
<dbReference type="EMBL" id="JAATEO010000001">
    <property type="protein sequence ID" value="NJP30573.1"/>
    <property type="molecule type" value="Genomic_DNA"/>
</dbReference>